<dbReference type="PANTHER" id="PTHR43169:SF2">
    <property type="entry name" value="NAD_GMP SYNTHASE DOMAIN-CONTAINING PROTEIN"/>
    <property type="match status" value="1"/>
</dbReference>
<dbReference type="Proteomes" id="UP001055247">
    <property type="component" value="Unassembled WGS sequence"/>
</dbReference>
<comment type="caution">
    <text evidence="1">The sequence shown here is derived from an EMBL/GenBank/DDBJ whole genome shotgun (WGS) entry which is preliminary data.</text>
</comment>
<protein>
    <recommendedName>
        <fullName evidence="3">Adenine nucleotide alpha hydrolase</fullName>
    </recommendedName>
</protein>
<dbReference type="SUPFAM" id="SSF52402">
    <property type="entry name" value="Adenine nucleotide alpha hydrolases-like"/>
    <property type="match status" value="1"/>
</dbReference>
<evidence type="ECO:0000313" key="2">
    <source>
        <dbReference type="Proteomes" id="UP001055247"/>
    </source>
</evidence>
<dbReference type="PANTHER" id="PTHR43169">
    <property type="entry name" value="EXSB FAMILY PROTEIN"/>
    <property type="match status" value="1"/>
</dbReference>
<dbReference type="AlphaFoldDB" id="A0AAV4ZJV2"/>
<gene>
    <name evidence="1" type="ORF">BHAOGJBA_1618</name>
</gene>
<dbReference type="InterPro" id="IPR052188">
    <property type="entry name" value="Ni-pincer_cofactor_biosynth"/>
</dbReference>
<reference evidence="1" key="1">
    <citation type="journal article" date="2016" name="Front. Microbiol.">
        <title>Genome Sequence of the Piezophilic, Mesophilic Sulfate-Reducing Bacterium Desulfovibrio indicus J2T.</title>
        <authorList>
            <person name="Cao J."/>
            <person name="Maignien L."/>
            <person name="Shao Z."/>
            <person name="Alain K."/>
            <person name="Jebbar M."/>
        </authorList>
    </citation>
    <scope>NUCLEOTIDE SEQUENCE</scope>
    <source>
        <strain evidence="1">DSM 16372</strain>
    </source>
</reference>
<name>A0AAV4ZJV2_9HYPH</name>
<reference evidence="1" key="2">
    <citation type="submission" date="2021-08" db="EMBL/GenBank/DDBJ databases">
        <authorList>
            <person name="Tani A."/>
            <person name="Ola A."/>
            <person name="Ogura Y."/>
            <person name="Katsura K."/>
            <person name="Hayashi T."/>
        </authorList>
    </citation>
    <scope>NUCLEOTIDE SEQUENCE</scope>
    <source>
        <strain evidence="1">DSM 16372</strain>
    </source>
</reference>
<keyword evidence="2" id="KW-1185">Reference proteome</keyword>
<evidence type="ECO:0000313" key="1">
    <source>
        <dbReference type="EMBL" id="GJD88106.1"/>
    </source>
</evidence>
<dbReference type="EMBL" id="BPQO01000005">
    <property type="protein sequence ID" value="GJD88106.1"/>
    <property type="molecule type" value="Genomic_DNA"/>
</dbReference>
<proteinExistence type="predicted"/>
<dbReference type="InterPro" id="IPR014729">
    <property type="entry name" value="Rossmann-like_a/b/a_fold"/>
</dbReference>
<evidence type="ECO:0008006" key="3">
    <source>
        <dbReference type="Google" id="ProtNLM"/>
    </source>
</evidence>
<accession>A0AAV4ZJV2</accession>
<dbReference type="Gene3D" id="3.40.50.620">
    <property type="entry name" value="HUPs"/>
    <property type="match status" value="1"/>
</dbReference>
<dbReference type="RefSeq" id="WP_238229916.1">
    <property type="nucleotide sequence ID" value="NZ_BPQO01000005.1"/>
</dbReference>
<sequence>MSASLESLLAGMGPLAVAVSGGVDSLTLATLSQRSLGRTGMLAVHAASPAVPAEATARVRAEAARQGWRLRVIEAGEFADPQYRANPVNRCFFCKTNLYGAIRGVTDRQIVSGANLDDLGEYRPGLDAAREHGVRHPFVAAGLGKAAVRALARELGLGEVAELPASPCLSSRVETGIRIEPETLAFIHAVERIVGGALAAGGAEARVRCRVRAEGVVVELDPRCLALLDTGLRADLGSAIRERAPAPALAGPVRFEPYRNGSAFLGSKGAKAAAGGAR</sequence>
<organism evidence="1 2">
    <name type="scientific">Methylobacterium hispanicum</name>
    <dbReference type="NCBI Taxonomy" id="270350"/>
    <lineage>
        <taxon>Bacteria</taxon>
        <taxon>Pseudomonadati</taxon>
        <taxon>Pseudomonadota</taxon>
        <taxon>Alphaproteobacteria</taxon>
        <taxon>Hyphomicrobiales</taxon>
        <taxon>Methylobacteriaceae</taxon>
        <taxon>Methylobacterium</taxon>
    </lineage>
</organism>